<evidence type="ECO:0000313" key="2">
    <source>
        <dbReference type="EMBL" id="VEL22599.1"/>
    </source>
</evidence>
<evidence type="ECO:0000313" key="3">
    <source>
        <dbReference type="Proteomes" id="UP000784294"/>
    </source>
</evidence>
<reference evidence="2" key="1">
    <citation type="submission" date="2018-11" db="EMBL/GenBank/DDBJ databases">
        <authorList>
            <consortium name="Pathogen Informatics"/>
        </authorList>
    </citation>
    <scope>NUCLEOTIDE SEQUENCE</scope>
</reference>
<gene>
    <name evidence="2" type="ORF">PXEA_LOCUS16039</name>
</gene>
<dbReference type="AlphaFoldDB" id="A0A448WXC9"/>
<protein>
    <submittedName>
        <fullName evidence="2">Uncharacterized protein</fullName>
    </submittedName>
</protein>
<dbReference type="Proteomes" id="UP000784294">
    <property type="component" value="Unassembled WGS sequence"/>
</dbReference>
<proteinExistence type="predicted"/>
<evidence type="ECO:0000256" key="1">
    <source>
        <dbReference type="SAM" id="MobiDB-lite"/>
    </source>
</evidence>
<comment type="caution">
    <text evidence="2">The sequence shown here is derived from an EMBL/GenBank/DDBJ whole genome shotgun (WGS) entry which is preliminary data.</text>
</comment>
<keyword evidence="3" id="KW-1185">Reference proteome</keyword>
<dbReference type="EMBL" id="CAAALY010057336">
    <property type="protein sequence ID" value="VEL22599.1"/>
    <property type="molecule type" value="Genomic_DNA"/>
</dbReference>
<organism evidence="2 3">
    <name type="scientific">Protopolystoma xenopodis</name>
    <dbReference type="NCBI Taxonomy" id="117903"/>
    <lineage>
        <taxon>Eukaryota</taxon>
        <taxon>Metazoa</taxon>
        <taxon>Spiralia</taxon>
        <taxon>Lophotrochozoa</taxon>
        <taxon>Platyhelminthes</taxon>
        <taxon>Monogenea</taxon>
        <taxon>Polyopisthocotylea</taxon>
        <taxon>Polystomatidea</taxon>
        <taxon>Polystomatidae</taxon>
        <taxon>Protopolystoma</taxon>
    </lineage>
</organism>
<feature type="region of interest" description="Disordered" evidence="1">
    <location>
        <begin position="38"/>
        <end position="75"/>
    </location>
</feature>
<accession>A0A448WXC9</accession>
<feature type="compositionally biased region" description="Polar residues" evidence="1">
    <location>
        <begin position="63"/>
        <end position="73"/>
    </location>
</feature>
<sequence length="121" mass="14108">MDCRLGLRGLFCRSIPLRDDHHTPLPLLRSIIPCQLHGRDTRRPKRRAEELHRRPRPCHPESQHSALQSTQKGVRSRVLRAKWQHFTSPKHSDGLHWVKEQMPPCGKSGSWLMAIFRKGDL</sequence>
<name>A0A448WXC9_9PLAT</name>
<feature type="compositionally biased region" description="Basic and acidic residues" evidence="1">
    <location>
        <begin position="38"/>
        <end position="62"/>
    </location>
</feature>